<feature type="region of interest" description="Disordered" evidence="1">
    <location>
        <begin position="204"/>
        <end position="223"/>
    </location>
</feature>
<accession>A0ABV1UEK6</accession>
<dbReference type="InterPro" id="IPR005471">
    <property type="entry name" value="Tscrpt_reg_IclR_N"/>
</dbReference>
<evidence type="ECO:0000256" key="1">
    <source>
        <dbReference type="SAM" id="MobiDB-lite"/>
    </source>
</evidence>
<gene>
    <name evidence="3" type="ORF">ABT272_31120</name>
</gene>
<organism evidence="3 4">
    <name type="scientific">Streptomyces sp. 900105245</name>
    <dbReference type="NCBI Taxonomy" id="3154379"/>
    <lineage>
        <taxon>Bacteria</taxon>
        <taxon>Bacillati</taxon>
        <taxon>Actinomycetota</taxon>
        <taxon>Actinomycetes</taxon>
        <taxon>Kitasatosporales</taxon>
        <taxon>Streptomycetaceae</taxon>
        <taxon>Streptomyces</taxon>
    </lineage>
</organism>
<dbReference type="Pfam" id="PF09339">
    <property type="entry name" value="HTH_IclR"/>
    <property type="match status" value="1"/>
</dbReference>
<evidence type="ECO:0000313" key="3">
    <source>
        <dbReference type="EMBL" id="MER6432139.1"/>
    </source>
</evidence>
<protein>
    <submittedName>
        <fullName evidence="3">Helix-turn-helix domain-containing protein</fullName>
    </submittedName>
</protein>
<sequence length="456" mass="50095">MHKLLVEGDLEEAYARGNRQRGGKNTAASDHAWAVTRAVAADAVRAGWKRASFVQVMLDGPYRAGQHARTLHHRRGYDRAAAWLQRAWDGAQQHVQSTDPISTRQDFHAALAAFRSRIECTPWKGLAGKTDLRNLIARMEICARAGSWDHTVSERELAERMGCSRTTAHNSNERLLHDKVLRQLNSGSPTEGARWMLISRLPSTTSHHWSTPKGPEAGGVMSGPRVRQHDIGADINSRTAGQLMHLDAFAHHGLGGSGLAVLAALAEQDGQSLTELRASASISRATAHRQVGKLKSLGLVRPDGELYYLSPGALLGVGQRTLNCARPVSGWQETAERLGSAGVGERRRKHHEAQRLHWHHEQVRLAERRRAAKQTPLPHPAVAHPQFLRSEGCAIDATTGGVFAGLYVASDGRWIWDTVQDARRLLEDARESRGPDRAEADARLRPTATAGFISVR</sequence>
<proteinExistence type="predicted"/>
<dbReference type="SUPFAM" id="SSF46785">
    <property type="entry name" value="Winged helix' DNA-binding domain"/>
    <property type="match status" value="1"/>
</dbReference>
<feature type="domain" description="HTH iclR-type" evidence="2">
    <location>
        <begin position="258"/>
        <end position="303"/>
    </location>
</feature>
<dbReference type="EMBL" id="JBEPAZ010000037">
    <property type="protein sequence ID" value="MER6432139.1"/>
    <property type="molecule type" value="Genomic_DNA"/>
</dbReference>
<dbReference type="InterPro" id="IPR036388">
    <property type="entry name" value="WH-like_DNA-bd_sf"/>
</dbReference>
<reference evidence="3 4" key="1">
    <citation type="submission" date="2024-06" db="EMBL/GenBank/DDBJ databases">
        <title>The Natural Products Discovery Center: Release of the First 8490 Sequenced Strains for Exploring Actinobacteria Biosynthetic Diversity.</title>
        <authorList>
            <person name="Kalkreuter E."/>
            <person name="Kautsar S.A."/>
            <person name="Yang D."/>
            <person name="Bader C.D."/>
            <person name="Teijaro C.N."/>
            <person name="Fluegel L."/>
            <person name="Davis C.M."/>
            <person name="Simpson J.R."/>
            <person name="Lauterbach L."/>
            <person name="Steele A.D."/>
            <person name="Gui C."/>
            <person name="Meng S."/>
            <person name="Li G."/>
            <person name="Viehrig K."/>
            <person name="Ye F."/>
            <person name="Su P."/>
            <person name="Kiefer A.F."/>
            <person name="Nichols A."/>
            <person name="Cepeda A.J."/>
            <person name="Yan W."/>
            <person name="Fan B."/>
            <person name="Jiang Y."/>
            <person name="Adhikari A."/>
            <person name="Zheng C.-J."/>
            <person name="Schuster L."/>
            <person name="Cowan T.M."/>
            <person name="Smanski M.J."/>
            <person name="Chevrette M.G."/>
            <person name="De Carvalho L.P.S."/>
            <person name="Shen B."/>
        </authorList>
    </citation>
    <scope>NUCLEOTIDE SEQUENCE [LARGE SCALE GENOMIC DNA]</scope>
    <source>
        <strain evidence="3 4">NPDC001166</strain>
    </source>
</reference>
<dbReference type="Proteomes" id="UP001470023">
    <property type="component" value="Unassembled WGS sequence"/>
</dbReference>
<dbReference type="RefSeq" id="WP_352064974.1">
    <property type="nucleotide sequence ID" value="NZ_JBEPAZ010000037.1"/>
</dbReference>
<name>A0ABV1UEK6_9ACTN</name>
<evidence type="ECO:0000259" key="2">
    <source>
        <dbReference type="Pfam" id="PF09339"/>
    </source>
</evidence>
<dbReference type="Gene3D" id="1.10.10.10">
    <property type="entry name" value="Winged helix-like DNA-binding domain superfamily/Winged helix DNA-binding domain"/>
    <property type="match status" value="1"/>
</dbReference>
<keyword evidence="4" id="KW-1185">Reference proteome</keyword>
<comment type="caution">
    <text evidence="3">The sequence shown here is derived from an EMBL/GenBank/DDBJ whole genome shotgun (WGS) entry which is preliminary data.</text>
</comment>
<evidence type="ECO:0000313" key="4">
    <source>
        <dbReference type="Proteomes" id="UP001470023"/>
    </source>
</evidence>
<dbReference type="InterPro" id="IPR036390">
    <property type="entry name" value="WH_DNA-bd_sf"/>
</dbReference>